<accession>A0A9P0MGQ8</accession>
<proteinExistence type="predicted"/>
<gene>
    <name evidence="1" type="ORF">ACAOBT_LOCUS35135</name>
</gene>
<dbReference type="Proteomes" id="UP001152888">
    <property type="component" value="Unassembled WGS sequence"/>
</dbReference>
<name>A0A9P0MGQ8_ACAOB</name>
<dbReference type="AlphaFoldDB" id="A0A9P0MGQ8"/>
<evidence type="ECO:0000313" key="2">
    <source>
        <dbReference type="Proteomes" id="UP001152888"/>
    </source>
</evidence>
<evidence type="ECO:0000313" key="1">
    <source>
        <dbReference type="EMBL" id="CAH2016089.1"/>
    </source>
</evidence>
<organism evidence="1 2">
    <name type="scientific">Acanthoscelides obtectus</name>
    <name type="common">Bean weevil</name>
    <name type="synonym">Bruchus obtectus</name>
    <dbReference type="NCBI Taxonomy" id="200917"/>
    <lineage>
        <taxon>Eukaryota</taxon>
        <taxon>Metazoa</taxon>
        <taxon>Ecdysozoa</taxon>
        <taxon>Arthropoda</taxon>
        <taxon>Hexapoda</taxon>
        <taxon>Insecta</taxon>
        <taxon>Pterygota</taxon>
        <taxon>Neoptera</taxon>
        <taxon>Endopterygota</taxon>
        <taxon>Coleoptera</taxon>
        <taxon>Polyphaga</taxon>
        <taxon>Cucujiformia</taxon>
        <taxon>Chrysomeloidea</taxon>
        <taxon>Chrysomelidae</taxon>
        <taxon>Bruchinae</taxon>
        <taxon>Bruchini</taxon>
        <taxon>Acanthoscelides</taxon>
    </lineage>
</organism>
<sequence length="29" mass="3613">MWGPIEYTNSNFLFWKLHLQPYIFKTLPK</sequence>
<dbReference type="EMBL" id="CAKOFQ010008811">
    <property type="protein sequence ID" value="CAH2016089.1"/>
    <property type="molecule type" value="Genomic_DNA"/>
</dbReference>
<reference evidence="1" key="1">
    <citation type="submission" date="2022-03" db="EMBL/GenBank/DDBJ databases">
        <authorList>
            <person name="Sayadi A."/>
        </authorList>
    </citation>
    <scope>NUCLEOTIDE SEQUENCE</scope>
</reference>
<comment type="caution">
    <text evidence="1">The sequence shown here is derived from an EMBL/GenBank/DDBJ whole genome shotgun (WGS) entry which is preliminary data.</text>
</comment>
<keyword evidence="2" id="KW-1185">Reference proteome</keyword>
<protein>
    <submittedName>
        <fullName evidence="1">Uncharacterized protein</fullName>
    </submittedName>
</protein>